<dbReference type="Pfam" id="PF02170">
    <property type="entry name" value="PAZ"/>
    <property type="match status" value="1"/>
</dbReference>
<dbReference type="PROSITE" id="PS50822">
    <property type="entry name" value="PIWI"/>
    <property type="match status" value="1"/>
</dbReference>
<dbReference type="Gene3D" id="3.30.420.10">
    <property type="entry name" value="Ribonuclease H-like superfamily/Ribonuclease H"/>
    <property type="match status" value="1"/>
</dbReference>
<dbReference type="SUPFAM" id="SSF101690">
    <property type="entry name" value="PAZ domain"/>
    <property type="match status" value="1"/>
</dbReference>
<dbReference type="Gene3D" id="3.40.50.2300">
    <property type="match status" value="1"/>
</dbReference>
<dbReference type="InterPro" id="IPR003165">
    <property type="entry name" value="Piwi"/>
</dbReference>
<feature type="domain" description="Piwi" evidence="3">
    <location>
        <begin position="532"/>
        <end position="823"/>
    </location>
</feature>
<evidence type="ECO:0000259" key="2">
    <source>
        <dbReference type="PROSITE" id="PS50821"/>
    </source>
</evidence>
<sequence>MALAQIRSSVRKESIKEEVISNYYKLIWEDRPIYVYKFNARKADKTPLTNPFDLREKFYQFMQQHPQLRVAKVNRVVFDEQQYVYTLDPFGCDRFEFSIGKFKGKTDVTLEYKGKLLPDRYGNLTKQYADAYQAIILNGLRITDSQLTADSFYGARNTYVHLPSATFVVQELGPNLRLCIFQGLFLKVKQNIDKQLVVNASLIHRILEKYHMGILEYFLAMHNIEFRGNTEEEIRRRKAKIRGLTFTKKAIDRFNNDMRGKPVSTVYAPRHYKIERLVDEYPNTTRFRTIEGTEETVAGYIYKRYNITLEFPELPLVRMLKSKKNPILIPMECLQISLKPQKHRGDLSGYMDTILKQVRKDPHEFFTGIRDMLKTAQIKDVPEASAMKEFGVSLDRNMIRTEATVLPRPDVTRFAESPTKKVRIVPVYMANNFDGDKGSISTFIGDLKKQFDELIPQNPGQFSVISLEPEMASFDPKRLLDIYKNYERDDQYTLLLIFLPESRLQRDKSRLKFKADLYSQIKTLCDTNRNCGIPNQCINMGTLRRCLGMNAFVLNIVRKIYSRLGGKASLINADFDDAPSVNQLFREYAKNRTMYLGIFSSKSPKKDKIPSVHTMAYNVDPEASCYVGVHAYQRDHKDQIHAFYEMFFECLEGFFAEIGAPQRILIFRGGLSDSVIDEIADYERMQIERAIDKYREDSSFKDEVQKWDPKICYLDVSRSHSRFTVDTGDRVYENIKPGTVIDKDVVETANDFIMASHEGRLGTTRPAEYSLKYSTWPESDILDIKVLCNNLCHLLGRSPYTVALPAPIRMANFLAKRCREFKLANPNMDFDYPNFPESSKNTAYFT</sequence>
<dbReference type="AlphaFoldDB" id="A0A7I8XPE9"/>
<name>A0A7I8XPE9_BURXY</name>
<dbReference type="OrthoDB" id="5840438at2759"/>
<dbReference type="GO" id="GO:0003723">
    <property type="term" value="F:RNA binding"/>
    <property type="evidence" value="ECO:0007669"/>
    <property type="project" value="InterPro"/>
</dbReference>
<comment type="similarity">
    <text evidence="1">Belongs to the argonaute family.</text>
</comment>
<evidence type="ECO:0000256" key="1">
    <source>
        <dbReference type="RuleBase" id="RU361178"/>
    </source>
</evidence>
<comment type="caution">
    <text evidence="4">The sequence shown here is derived from an EMBL/GenBank/DDBJ whole genome shotgun (WGS) entry which is preliminary data.</text>
</comment>
<dbReference type="EMBL" id="CAJFDI010000001">
    <property type="protein sequence ID" value="CAD5211223.1"/>
    <property type="molecule type" value="Genomic_DNA"/>
</dbReference>
<dbReference type="SMART" id="SM00950">
    <property type="entry name" value="Piwi"/>
    <property type="match status" value="1"/>
</dbReference>
<dbReference type="CDD" id="cd02846">
    <property type="entry name" value="PAZ_argonaute_like"/>
    <property type="match status" value="1"/>
</dbReference>
<dbReference type="PANTHER" id="PTHR22891">
    <property type="entry name" value="EUKARYOTIC TRANSLATION INITIATION FACTOR 2C"/>
    <property type="match status" value="1"/>
</dbReference>
<feature type="domain" description="PAZ" evidence="2">
    <location>
        <begin position="249"/>
        <end position="338"/>
    </location>
</feature>
<evidence type="ECO:0000313" key="4">
    <source>
        <dbReference type="EMBL" id="CAD5211223.1"/>
    </source>
</evidence>
<dbReference type="InterPro" id="IPR012337">
    <property type="entry name" value="RNaseH-like_sf"/>
</dbReference>
<dbReference type="Proteomes" id="UP000582659">
    <property type="component" value="Unassembled WGS sequence"/>
</dbReference>
<dbReference type="InterPro" id="IPR003100">
    <property type="entry name" value="PAZ_dom"/>
</dbReference>
<proteinExistence type="inferred from homology"/>
<accession>A0A7I8XPE9</accession>
<evidence type="ECO:0000313" key="5">
    <source>
        <dbReference type="Proteomes" id="UP000659654"/>
    </source>
</evidence>
<evidence type="ECO:0000259" key="3">
    <source>
        <dbReference type="PROSITE" id="PS50822"/>
    </source>
</evidence>
<dbReference type="Proteomes" id="UP000659654">
    <property type="component" value="Unassembled WGS sequence"/>
</dbReference>
<dbReference type="PROSITE" id="PS50821">
    <property type="entry name" value="PAZ"/>
    <property type="match status" value="1"/>
</dbReference>
<dbReference type="InterPro" id="IPR036085">
    <property type="entry name" value="PAZ_dom_sf"/>
</dbReference>
<dbReference type="Gene3D" id="2.170.260.10">
    <property type="entry name" value="paz domain"/>
    <property type="match status" value="1"/>
</dbReference>
<keyword evidence="5" id="KW-1185">Reference proteome</keyword>
<protein>
    <submittedName>
        <fullName evidence="4">(pine wood nematode) hypothetical protein</fullName>
    </submittedName>
</protein>
<dbReference type="InterPro" id="IPR036397">
    <property type="entry name" value="RNaseH_sf"/>
</dbReference>
<dbReference type="SUPFAM" id="SSF53098">
    <property type="entry name" value="Ribonuclease H-like"/>
    <property type="match status" value="1"/>
</dbReference>
<dbReference type="SMR" id="A0A7I8XPE9"/>
<organism evidence="4 5">
    <name type="scientific">Bursaphelenchus xylophilus</name>
    <name type="common">Pinewood nematode worm</name>
    <name type="synonym">Aphelenchoides xylophilus</name>
    <dbReference type="NCBI Taxonomy" id="6326"/>
    <lineage>
        <taxon>Eukaryota</taxon>
        <taxon>Metazoa</taxon>
        <taxon>Ecdysozoa</taxon>
        <taxon>Nematoda</taxon>
        <taxon>Chromadorea</taxon>
        <taxon>Rhabditida</taxon>
        <taxon>Tylenchina</taxon>
        <taxon>Tylenchomorpha</taxon>
        <taxon>Aphelenchoidea</taxon>
        <taxon>Aphelenchoididae</taxon>
        <taxon>Bursaphelenchus</taxon>
    </lineage>
</organism>
<dbReference type="SMART" id="SM00949">
    <property type="entry name" value="PAZ"/>
    <property type="match status" value="1"/>
</dbReference>
<reference evidence="4" key="1">
    <citation type="submission" date="2020-09" db="EMBL/GenBank/DDBJ databases">
        <authorList>
            <person name="Kikuchi T."/>
        </authorList>
    </citation>
    <scope>NUCLEOTIDE SEQUENCE</scope>
    <source>
        <strain evidence="4">Ka4C1</strain>
    </source>
</reference>
<gene>
    <name evidence="4" type="ORF">BXYJ_LOCUS2321</name>
</gene>
<dbReference type="EMBL" id="CAJFCV020000001">
    <property type="protein sequence ID" value="CAG9087895.1"/>
    <property type="molecule type" value="Genomic_DNA"/>
</dbReference>
<dbReference type="Pfam" id="PF02171">
    <property type="entry name" value="Piwi"/>
    <property type="match status" value="1"/>
</dbReference>